<dbReference type="SUPFAM" id="SSF54928">
    <property type="entry name" value="RNA-binding domain, RBD"/>
    <property type="match status" value="2"/>
</dbReference>
<dbReference type="Pfam" id="PF00076">
    <property type="entry name" value="RRM_1"/>
    <property type="match status" value="1"/>
</dbReference>
<dbReference type="GO" id="GO:0005634">
    <property type="term" value="C:nucleus"/>
    <property type="evidence" value="ECO:0007669"/>
    <property type="project" value="UniProtKB-SubCell"/>
</dbReference>
<accession>A0A1Q9E2U0</accession>
<evidence type="ECO:0000259" key="8">
    <source>
        <dbReference type="PROSITE" id="PS50102"/>
    </source>
</evidence>
<evidence type="ECO:0000256" key="4">
    <source>
        <dbReference type="ARBA" id="ARBA00023242"/>
    </source>
</evidence>
<dbReference type="InterPro" id="IPR012677">
    <property type="entry name" value="Nucleotide-bd_a/b_plait_sf"/>
</dbReference>
<gene>
    <name evidence="9" type="primary">RBM28</name>
    <name evidence="9" type="ORF">AK812_SmicGene15524</name>
</gene>
<evidence type="ECO:0000313" key="9">
    <source>
        <dbReference type="EMBL" id="OLQ01721.1"/>
    </source>
</evidence>
<protein>
    <submittedName>
        <fullName evidence="9">RNA-binding protein 28</fullName>
    </submittedName>
</protein>
<feature type="compositionally biased region" description="Polar residues" evidence="7">
    <location>
        <begin position="175"/>
        <end position="197"/>
    </location>
</feature>
<feature type="compositionally biased region" description="Basic and acidic residues" evidence="7">
    <location>
        <begin position="591"/>
        <end position="606"/>
    </location>
</feature>
<dbReference type="Proteomes" id="UP000186817">
    <property type="component" value="Unassembled WGS sequence"/>
</dbReference>
<dbReference type="CDD" id="cd12416">
    <property type="entry name" value="RRM4_RBM28_like"/>
    <property type="match status" value="1"/>
</dbReference>
<dbReference type="PANTHER" id="PTHR48039">
    <property type="entry name" value="RNA-BINDING MOTIF PROTEIN 14B"/>
    <property type="match status" value="1"/>
</dbReference>
<sequence length="878" mass="98341">MVAWDNVDDDLLQPARRARSASDFCVKYEYLRGQRKASDDDKVTPLASPQAHKDDYMLGLQECQTPSPPAHGGMEIGFGTQDLDAATPDTLQRVNTYEHDLASPEQAASEQWQGNAYFPCYPGVAWMPAASAELQHMPSLQYVPQQAMASPALVYYCVGYLAPEAGDQMMQAETSMADTSYDSGSQRQGSATTSPRNAASDVRHGQSQSSQKRSARPKEPQPKVLEAGEVRRDDTQGSTEPVAIRDEERTTIMLRNIPKDTTREALMELLDSLGYSRMYDFLYLPRDFKDNFAIYGYAFVNFVNHDQASKARQLFDGFVGWRSTESETAPCEAHWGHPLQGYAAHVERYRNSPVMSSQVPEMCRPLVFSDGQPVSFPAPTILRNLYVFHVGRAGSSRVGGQSSESRVSESTGYRLARAALHFFHHAPQKVSTSFVFGRPSGFLGPGNSTARIFEFARSAIVPKCKSQLQSTDKCRPVTLWMVMEVRVAEMFTLTATAAQAALAAEEEAERKLKELSSVVRRSDQRELPAVEGFGISLKGRRLVLKPAVKPQEASELSDKTKMKGQASKERRTWMHLLNVGDIPETSPRWDNLSKSEQRQRIEGQKERKWRINNSNFAIHPQRISIRNLPTFVDANKLREAIVKHLAHSPSSADAGGRKGRLKAAQQAIVKASMVRDDERRSEAGERRSKGYGFVTFKDHDSAMKALEFLNDNPTVFGGNRRPIVEFAVEDKRKLRMQEELRQRYEEKLKKKGSSGPEADVSATNGAASAKAKASRKRRKAEKAENGATKRGRGARQREKRRALKAAAAERSEAKAKRKEFQQRMKTVAAEERKAARTRKERPSSIPDARETKRPRKGGELQDDFELRALERFRKGGKM</sequence>
<dbReference type="OrthoDB" id="448020at2759"/>
<dbReference type="EMBL" id="LSRX01000283">
    <property type="protein sequence ID" value="OLQ01721.1"/>
    <property type="molecule type" value="Genomic_DNA"/>
</dbReference>
<dbReference type="InterPro" id="IPR035979">
    <property type="entry name" value="RBD_domain_sf"/>
</dbReference>
<dbReference type="InterPro" id="IPR051945">
    <property type="entry name" value="RRM_MRD1_RNA_proc_ribogen"/>
</dbReference>
<dbReference type="InterPro" id="IPR007201">
    <property type="entry name" value="Mei2-like_Rrm_C"/>
</dbReference>
<dbReference type="Gene3D" id="3.30.70.330">
    <property type="match status" value="2"/>
</dbReference>
<comment type="caution">
    <text evidence="9">The sequence shown here is derived from an EMBL/GenBank/DDBJ whole genome shotgun (WGS) entry which is preliminary data.</text>
</comment>
<dbReference type="AlphaFoldDB" id="A0A1Q9E2U0"/>
<keyword evidence="2" id="KW-0677">Repeat</keyword>
<feature type="compositionally biased region" description="Basic residues" evidence="7">
    <location>
        <begin position="789"/>
        <end position="803"/>
    </location>
</feature>
<dbReference type="PROSITE" id="PS50102">
    <property type="entry name" value="RRM"/>
    <property type="match status" value="2"/>
</dbReference>
<feature type="region of interest" description="Disordered" evidence="7">
    <location>
        <begin position="587"/>
        <end position="606"/>
    </location>
</feature>
<organism evidence="9 10">
    <name type="scientific">Symbiodinium microadriaticum</name>
    <name type="common">Dinoflagellate</name>
    <name type="synonym">Zooxanthella microadriatica</name>
    <dbReference type="NCBI Taxonomy" id="2951"/>
    <lineage>
        <taxon>Eukaryota</taxon>
        <taxon>Sar</taxon>
        <taxon>Alveolata</taxon>
        <taxon>Dinophyceae</taxon>
        <taxon>Suessiales</taxon>
        <taxon>Symbiodiniaceae</taxon>
        <taxon>Symbiodinium</taxon>
    </lineage>
</organism>
<evidence type="ECO:0000256" key="7">
    <source>
        <dbReference type="SAM" id="MobiDB-lite"/>
    </source>
</evidence>
<feature type="domain" description="RRM" evidence="8">
    <location>
        <begin position="621"/>
        <end position="729"/>
    </location>
</feature>
<evidence type="ECO:0000256" key="6">
    <source>
        <dbReference type="SAM" id="Coils"/>
    </source>
</evidence>
<keyword evidence="6" id="KW-0175">Coiled coil</keyword>
<dbReference type="InterPro" id="IPR000504">
    <property type="entry name" value="RRM_dom"/>
</dbReference>
<feature type="coiled-coil region" evidence="6">
    <location>
        <begin position="498"/>
        <end position="525"/>
    </location>
</feature>
<feature type="compositionally biased region" description="Basic and acidic residues" evidence="7">
    <location>
        <begin position="847"/>
        <end position="864"/>
    </location>
</feature>
<evidence type="ECO:0000256" key="1">
    <source>
        <dbReference type="ARBA" id="ARBA00004123"/>
    </source>
</evidence>
<evidence type="ECO:0000256" key="5">
    <source>
        <dbReference type="PROSITE-ProRule" id="PRU00176"/>
    </source>
</evidence>
<feature type="domain" description="RRM" evidence="8">
    <location>
        <begin position="250"/>
        <end position="317"/>
    </location>
</feature>
<dbReference type="SMART" id="SM00360">
    <property type="entry name" value="RRM"/>
    <property type="match status" value="2"/>
</dbReference>
<dbReference type="PANTHER" id="PTHR48039:SF5">
    <property type="entry name" value="RNA-BINDING PROTEIN 28"/>
    <property type="match status" value="1"/>
</dbReference>
<comment type="subcellular location">
    <subcellularLocation>
        <location evidence="1">Nucleus</location>
    </subcellularLocation>
</comment>
<feature type="compositionally biased region" description="Basic and acidic residues" evidence="7">
    <location>
        <begin position="807"/>
        <end position="834"/>
    </location>
</feature>
<dbReference type="Pfam" id="PF04059">
    <property type="entry name" value="RRM_2"/>
    <property type="match status" value="1"/>
</dbReference>
<dbReference type="FunFam" id="3.30.70.330:FF:000182">
    <property type="entry name" value="RNA-binding motif protein 28"/>
    <property type="match status" value="1"/>
</dbReference>
<keyword evidence="4" id="KW-0539">Nucleus</keyword>
<feature type="region of interest" description="Disordered" evidence="7">
    <location>
        <begin position="745"/>
        <end position="864"/>
    </location>
</feature>
<dbReference type="GO" id="GO:0003729">
    <property type="term" value="F:mRNA binding"/>
    <property type="evidence" value="ECO:0007669"/>
    <property type="project" value="TreeGrafter"/>
</dbReference>
<feature type="compositionally biased region" description="Basic and acidic residues" evidence="7">
    <location>
        <begin position="216"/>
        <end position="235"/>
    </location>
</feature>
<keyword evidence="10" id="KW-1185">Reference proteome</keyword>
<keyword evidence="3 5" id="KW-0694">RNA-binding</keyword>
<name>A0A1Q9E2U0_SYMMI</name>
<evidence type="ECO:0000256" key="2">
    <source>
        <dbReference type="ARBA" id="ARBA00022737"/>
    </source>
</evidence>
<proteinExistence type="predicted"/>
<reference evidence="9 10" key="1">
    <citation type="submission" date="2016-02" db="EMBL/GenBank/DDBJ databases">
        <title>Genome analysis of coral dinoflagellate symbionts highlights evolutionary adaptations to a symbiotic lifestyle.</title>
        <authorList>
            <person name="Aranda M."/>
            <person name="Li Y."/>
            <person name="Liew Y.J."/>
            <person name="Baumgarten S."/>
            <person name="Simakov O."/>
            <person name="Wilson M."/>
            <person name="Piel J."/>
            <person name="Ashoor H."/>
            <person name="Bougouffa S."/>
            <person name="Bajic V.B."/>
            <person name="Ryu T."/>
            <person name="Ravasi T."/>
            <person name="Bayer T."/>
            <person name="Micklem G."/>
            <person name="Kim H."/>
            <person name="Bhak J."/>
            <person name="Lajeunesse T.C."/>
            <person name="Voolstra C.R."/>
        </authorList>
    </citation>
    <scope>NUCLEOTIDE SEQUENCE [LARGE SCALE GENOMIC DNA]</scope>
    <source>
        <strain evidence="9 10">CCMP2467</strain>
    </source>
</reference>
<evidence type="ECO:0000313" key="10">
    <source>
        <dbReference type="Proteomes" id="UP000186817"/>
    </source>
</evidence>
<feature type="region of interest" description="Disordered" evidence="7">
    <location>
        <begin position="175"/>
        <end position="243"/>
    </location>
</feature>
<evidence type="ECO:0000256" key="3">
    <source>
        <dbReference type="ARBA" id="ARBA00022884"/>
    </source>
</evidence>